<feature type="region of interest" description="Disordered" evidence="1">
    <location>
        <begin position="75"/>
        <end position="155"/>
    </location>
</feature>
<dbReference type="OrthoDB" id="875998at2"/>
<reference evidence="2 3" key="1">
    <citation type="submission" date="2018-12" db="EMBL/GenBank/DDBJ databases">
        <authorList>
            <person name="Feng G."/>
            <person name="Zhu H."/>
        </authorList>
    </citation>
    <scope>NUCLEOTIDE SEQUENCE [LARGE SCALE GENOMIC DNA]</scope>
    <source>
        <strain evidence="2 3">KCTC 12533</strain>
    </source>
</reference>
<evidence type="ECO:0000313" key="2">
    <source>
        <dbReference type="EMBL" id="RSK50076.1"/>
    </source>
</evidence>
<feature type="compositionally biased region" description="Basic and acidic residues" evidence="1">
    <location>
        <begin position="75"/>
        <end position="90"/>
    </location>
</feature>
<evidence type="ECO:0000256" key="1">
    <source>
        <dbReference type="SAM" id="MobiDB-lite"/>
    </source>
</evidence>
<dbReference type="Proteomes" id="UP000273500">
    <property type="component" value="Unassembled WGS sequence"/>
</dbReference>
<keyword evidence="3" id="KW-1185">Reference proteome</keyword>
<dbReference type="Pfam" id="PF07120">
    <property type="entry name" value="DUF1376"/>
    <property type="match status" value="1"/>
</dbReference>
<organism evidence="2 3">
    <name type="scientific">Hymenobacter rigui</name>
    <dbReference type="NCBI Taxonomy" id="334424"/>
    <lineage>
        <taxon>Bacteria</taxon>
        <taxon>Pseudomonadati</taxon>
        <taxon>Bacteroidota</taxon>
        <taxon>Cytophagia</taxon>
        <taxon>Cytophagales</taxon>
        <taxon>Hymenobacteraceae</taxon>
        <taxon>Hymenobacter</taxon>
    </lineage>
</organism>
<comment type="caution">
    <text evidence="2">The sequence shown here is derived from an EMBL/GenBank/DDBJ whole genome shotgun (WGS) entry which is preliminary data.</text>
</comment>
<evidence type="ECO:0000313" key="3">
    <source>
        <dbReference type="Proteomes" id="UP000273500"/>
    </source>
</evidence>
<gene>
    <name evidence="2" type="ORF">EI291_05345</name>
</gene>
<protein>
    <submittedName>
        <fullName evidence="2">DUF1376 domain-containing protein</fullName>
    </submittedName>
</protein>
<dbReference type="InterPro" id="IPR010781">
    <property type="entry name" value="DUF1376"/>
</dbReference>
<name>A0A428KTX9_9BACT</name>
<dbReference type="AlphaFoldDB" id="A0A428KTX9"/>
<dbReference type="EMBL" id="RWIT01000002">
    <property type="protein sequence ID" value="RSK50076.1"/>
    <property type="molecule type" value="Genomic_DNA"/>
</dbReference>
<sequence>MKAPAFQFYAADYLADEQVMLMSLEEEGAYIRLLAYCWREGSIPADEALLARLCKGATANVIRVVIECFQPDDNRPDRLVHPRLEEERAKQQVWRNKSSEGGRKSAEKRWGKKESQPNGSHPYNGGNKGGFNGGVTLHSSSSTSSTSSDKTPPTPAAELCVLAEGSKKNEGIAAGEELPSEGSLASASHTGGAAADVATHVEFRPDPEWAPQMRLVAEQMAEFWKLGTLQQQARFSLSRFCRTVFEAGNGEALQQQFTAYRFYKQENDERVHRWETWIGKETAAYQDGEWIKNDWVAMLEAARKNPRHGIQRTTGAGRPAAAGRVASLPASAYGRKKAA</sequence>
<proteinExistence type="predicted"/>
<dbReference type="RefSeq" id="WP_125418772.1">
    <property type="nucleotide sequence ID" value="NZ_RWIT01000002.1"/>
</dbReference>
<feature type="compositionally biased region" description="Low complexity" evidence="1">
    <location>
        <begin position="139"/>
        <end position="148"/>
    </location>
</feature>
<accession>A0A428KTX9</accession>
<feature type="compositionally biased region" description="Basic and acidic residues" evidence="1">
    <location>
        <begin position="97"/>
        <end position="115"/>
    </location>
</feature>